<protein>
    <submittedName>
        <fullName evidence="2">Uncharacterized protein</fullName>
    </submittedName>
</protein>
<reference evidence="2" key="1">
    <citation type="journal article" date="2023" name="IMA Fungus">
        <title>Comparative genomic study of the Penicillium genus elucidates a diverse pangenome and 15 lateral gene transfer events.</title>
        <authorList>
            <person name="Petersen C."/>
            <person name="Sorensen T."/>
            <person name="Nielsen M.R."/>
            <person name="Sondergaard T.E."/>
            <person name="Sorensen J.L."/>
            <person name="Fitzpatrick D.A."/>
            <person name="Frisvad J.C."/>
            <person name="Nielsen K.L."/>
        </authorList>
    </citation>
    <scope>NUCLEOTIDE SEQUENCE</scope>
    <source>
        <strain evidence="2">IBT 17514</strain>
    </source>
</reference>
<evidence type="ECO:0000313" key="3">
    <source>
        <dbReference type="Proteomes" id="UP001215712"/>
    </source>
</evidence>
<organism evidence="2 3">
    <name type="scientific">Penicillium malachiteum</name>
    <dbReference type="NCBI Taxonomy" id="1324776"/>
    <lineage>
        <taxon>Eukaryota</taxon>
        <taxon>Fungi</taxon>
        <taxon>Dikarya</taxon>
        <taxon>Ascomycota</taxon>
        <taxon>Pezizomycotina</taxon>
        <taxon>Eurotiomycetes</taxon>
        <taxon>Eurotiomycetidae</taxon>
        <taxon>Eurotiales</taxon>
        <taxon>Aspergillaceae</taxon>
        <taxon>Penicillium</taxon>
    </lineage>
</organism>
<feature type="region of interest" description="Disordered" evidence="1">
    <location>
        <begin position="315"/>
        <end position="378"/>
    </location>
</feature>
<feature type="region of interest" description="Disordered" evidence="1">
    <location>
        <begin position="214"/>
        <end position="235"/>
    </location>
</feature>
<accession>A0AAD6HQT5</accession>
<dbReference type="EMBL" id="JAQJAN010000004">
    <property type="protein sequence ID" value="KAJ5732557.1"/>
    <property type="molecule type" value="Genomic_DNA"/>
</dbReference>
<name>A0AAD6HQT5_9EURO</name>
<comment type="caution">
    <text evidence="2">The sequence shown here is derived from an EMBL/GenBank/DDBJ whole genome shotgun (WGS) entry which is preliminary data.</text>
</comment>
<feature type="compositionally biased region" description="Basic residues" evidence="1">
    <location>
        <begin position="343"/>
        <end position="354"/>
    </location>
</feature>
<keyword evidence="3" id="KW-1185">Reference proteome</keyword>
<dbReference type="AlphaFoldDB" id="A0AAD6HQT5"/>
<gene>
    <name evidence="2" type="ORF">N7493_004038</name>
</gene>
<sequence length="578" mass="65217">MDWEHTQDYLDAMAPPNGVEYRKPAGLPEQLFHHAGIFFEEKLYTNGLSLLLNTLTSGTYASNKVIIPLPQHIALCVTFLVHPSTTTRAKTGEEQDASNLALRLLRILGTLVNPEDCRLGDAFKFTERTSRSGRRHEPSGHNSGLQTDKPLNLPMGTDDSLWSQAEDFWHAVGWAFNCSVLHPERWERWQVWLQYMCDIMQDDWAARVHKWDKRREERKNGTGSNGLGTRDGKNKHEKEDLNIFRESLIFQFINSGSTSGRHRRILRAIFADGGVKSVNEFGQVFKNELKSLRTPEQAKKRDREVNIEMEEYGDYLAQDESDEELNRVNDSAYSPSNRESSSKPRKSKRTRRGTRSAGKGTTSQPPEEEASLPHSEVGLAPMGGLGALKLRKQLLAILSNVSERLPDQFMQWYDLYDMFVENISPLSLPIFQAIVSPSVLPVLSAAAQTTLCEKLLFGLRESSAPSSDEEFLTQSKLEECFLPYGAASNTAVNHIKISILLESVIMLLASSELVVMTPSFKEAVESGINHRAGRAQEEFRRNQASRDNEPIEWCWLVESGERLMYLVEILSLSEPGSS</sequence>
<evidence type="ECO:0000313" key="2">
    <source>
        <dbReference type="EMBL" id="KAJ5732557.1"/>
    </source>
</evidence>
<feature type="region of interest" description="Disordered" evidence="1">
    <location>
        <begin position="129"/>
        <end position="151"/>
    </location>
</feature>
<proteinExistence type="predicted"/>
<reference evidence="2" key="2">
    <citation type="submission" date="2023-01" db="EMBL/GenBank/DDBJ databases">
        <authorList>
            <person name="Petersen C."/>
        </authorList>
    </citation>
    <scope>NUCLEOTIDE SEQUENCE</scope>
    <source>
        <strain evidence="2">IBT 17514</strain>
    </source>
</reference>
<evidence type="ECO:0000256" key="1">
    <source>
        <dbReference type="SAM" id="MobiDB-lite"/>
    </source>
</evidence>
<dbReference type="Proteomes" id="UP001215712">
    <property type="component" value="Unassembled WGS sequence"/>
</dbReference>
<feature type="compositionally biased region" description="Basic and acidic residues" evidence="1">
    <location>
        <begin position="129"/>
        <end position="139"/>
    </location>
</feature>